<feature type="region of interest" description="Disordered" evidence="5">
    <location>
        <begin position="211"/>
        <end position="239"/>
    </location>
</feature>
<keyword evidence="3" id="KW-0804">Transcription</keyword>
<dbReference type="Pfam" id="PF00440">
    <property type="entry name" value="TetR_N"/>
    <property type="match status" value="1"/>
</dbReference>
<dbReference type="PROSITE" id="PS50977">
    <property type="entry name" value="HTH_TETR_2"/>
    <property type="match status" value="1"/>
</dbReference>
<sequence>MTVRAEETSGAGERPPRLDADVRPLRRDAERNRQRILTAAAEVFTERGLDASLDEVARAAGVGVGTVYRRFPDKESLIRELFRERIDALVTVAEQCCTAADPWQGLASYLEFAAAAMAGDLALRQLMMFGTYDRDQVCYARDRMRPVITRLVRRAQDSGDLRTDFEATDVKMIAFMLGSVAEYAAAVTPQVWRRYLGMLLDGLRPSRDAVAALPQPAPSADELGELMRPRGQRTAPRRP</sequence>
<keyword evidence="1" id="KW-0805">Transcription regulation</keyword>
<dbReference type="PRINTS" id="PR00455">
    <property type="entry name" value="HTHTETR"/>
</dbReference>
<dbReference type="PANTHER" id="PTHR30055:SF234">
    <property type="entry name" value="HTH-TYPE TRANSCRIPTIONAL REGULATOR BETI"/>
    <property type="match status" value="1"/>
</dbReference>
<proteinExistence type="predicted"/>
<dbReference type="InterPro" id="IPR023772">
    <property type="entry name" value="DNA-bd_HTH_TetR-type_CS"/>
</dbReference>
<feature type="region of interest" description="Disordered" evidence="5">
    <location>
        <begin position="1"/>
        <end position="25"/>
    </location>
</feature>
<organism evidence="7 8">
    <name type="scientific">Trebonia kvetii</name>
    <dbReference type="NCBI Taxonomy" id="2480626"/>
    <lineage>
        <taxon>Bacteria</taxon>
        <taxon>Bacillati</taxon>
        <taxon>Actinomycetota</taxon>
        <taxon>Actinomycetes</taxon>
        <taxon>Streptosporangiales</taxon>
        <taxon>Treboniaceae</taxon>
        <taxon>Trebonia</taxon>
    </lineage>
</organism>
<keyword evidence="8" id="KW-1185">Reference proteome</keyword>
<feature type="domain" description="HTH tetR-type" evidence="6">
    <location>
        <begin position="30"/>
        <end position="89"/>
    </location>
</feature>
<dbReference type="InterPro" id="IPR049445">
    <property type="entry name" value="TetR_SbtR-like_C"/>
</dbReference>
<dbReference type="InterPro" id="IPR036271">
    <property type="entry name" value="Tet_transcr_reg_TetR-rel_C_sf"/>
</dbReference>
<protein>
    <submittedName>
        <fullName evidence="7">TetR/AcrR family transcriptional regulator</fullName>
    </submittedName>
</protein>
<name>A0A6P2BZV2_9ACTN</name>
<reference evidence="7 8" key="1">
    <citation type="submission" date="2018-11" db="EMBL/GenBank/DDBJ databases">
        <title>Trebonia kvetii gen.nov., sp.nov., a novel acidophilic actinobacterium, and proposal of the new actinobacterial family Treboniaceae fam. nov.</title>
        <authorList>
            <person name="Rapoport D."/>
            <person name="Sagova-Mareckova M."/>
            <person name="Sedlacek I."/>
            <person name="Provaznik J."/>
            <person name="Kralova S."/>
            <person name="Pavlinic D."/>
            <person name="Benes V."/>
            <person name="Kopecky J."/>
        </authorList>
    </citation>
    <scope>NUCLEOTIDE SEQUENCE [LARGE SCALE GENOMIC DNA]</scope>
    <source>
        <strain evidence="7 8">15Tr583</strain>
    </source>
</reference>
<dbReference type="Pfam" id="PF21597">
    <property type="entry name" value="TetR_C_43"/>
    <property type="match status" value="1"/>
</dbReference>
<dbReference type="PANTHER" id="PTHR30055">
    <property type="entry name" value="HTH-TYPE TRANSCRIPTIONAL REGULATOR RUTR"/>
    <property type="match status" value="1"/>
</dbReference>
<accession>A0A6P2BZV2</accession>
<evidence type="ECO:0000313" key="7">
    <source>
        <dbReference type="EMBL" id="TVZ02703.1"/>
    </source>
</evidence>
<dbReference type="InterPro" id="IPR050109">
    <property type="entry name" value="HTH-type_TetR-like_transc_reg"/>
</dbReference>
<evidence type="ECO:0000259" key="6">
    <source>
        <dbReference type="PROSITE" id="PS50977"/>
    </source>
</evidence>
<dbReference type="EMBL" id="RPFW01000005">
    <property type="protein sequence ID" value="TVZ02703.1"/>
    <property type="molecule type" value="Genomic_DNA"/>
</dbReference>
<feature type="compositionally biased region" description="Basic and acidic residues" evidence="5">
    <location>
        <begin position="14"/>
        <end position="25"/>
    </location>
</feature>
<keyword evidence="2 4" id="KW-0238">DNA-binding</keyword>
<dbReference type="AlphaFoldDB" id="A0A6P2BZV2"/>
<evidence type="ECO:0000256" key="2">
    <source>
        <dbReference type="ARBA" id="ARBA00023125"/>
    </source>
</evidence>
<dbReference type="GO" id="GO:0003700">
    <property type="term" value="F:DNA-binding transcription factor activity"/>
    <property type="evidence" value="ECO:0007669"/>
    <property type="project" value="TreeGrafter"/>
</dbReference>
<evidence type="ECO:0000313" key="8">
    <source>
        <dbReference type="Proteomes" id="UP000460272"/>
    </source>
</evidence>
<dbReference type="SUPFAM" id="SSF46689">
    <property type="entry name" value="Homeodomain-like"/>
    <property type="match status" value="1"/>
</dbReference>
<feature type="DNA-binding region" description="H-T-H motif" evidence="4">
    <location>
        <begin position="52"/>
        <end position="71"/>
    </location>
</feature>
<evidence type="ECO:0000256" key="4">
    <source>
        <dbReference type="PROSITE-ProRule" id="PRU00335"/>
    </source>
</evidence>
<dbReference type="PROSITE" id="PS01081">
    <property type="entry name" value="HTH_TETR_1"/>
    <property type="match status" value="1"/>
</dbReference>
<dbReference type="Proteomes" id="UP000460272">
    <property type="component" value="Unassembled WGS sequence"/>
</dbReference>
<dbReference type="RefSeq" id="WP_145857966.1">
    <property type="nucleotide sequence ID" value="NZ_RPFW01000005.1"/>
</dbReference>
<comment type="caution">
    <text evidence="7">The sequence shown here is derived from an EMBL/GenBank/DDBJ whole genome shotgun (WGS) entry which is preliminary data.</text>
</comment>
<evidence type="ECO:0000256" key="5">
    <source>
        <dbReference type="SAM" id="MobiDB-lite"/>
    </source>
</evidence>
<dbReference type="OrthoDB" id="9795011at2"/>
<dbReference type="InterPro" id="IPR001647">
    <property type="entry name" value="HTH_TetR"/>
</dbReference>
<dbReference type="Gene3D" id="1.10.357.10">
    <property type="entry name" value="Tetracycline Repressor, domain 2"/>
    <property type="match status" value="1"/>
</dbReference>
<gene>
    <name evidence="7" type="ORF">EAS64_28535</name>
</gene>
<dbReference type="GO" id="GO:0000976">
    <property type="term" value="F:transcription cis-regulatory region binding"/>
    <property type="evidence" value="ECO:0007669"/>
    <property type="project" value="TreeGrafter"/>
</dbReference>
<evidence type="ECO:0000256" key="1">
    <source>
        <dbReference type="ARBA" id="ARBA00023015"/>
    </source>
</evidence>
<dbReference type="InterPro" id="IPR009057">
    <property type="entry name" value="Homeodomain-like_sf"/>
</dbReference>
<dbReference type="SUPFAM" id="SSF48498">
    <property type="entry name" value="Tetracyclin repressor-like, C-terminal domain"/>
    <property type="match status" value="1"/>
</dbReference>
<evidence type="ECO:0000256" key="3">
    <source>
        <dbReference type="ARBA" id="ARBA00023163"/>
    </source>
</evidence>